<evidence type="ECO:0000313" key="7">
    <source>
        <dbReference type="Proteomes" id="UP001291623"/>
    </source>
</evidence>
<organism evidence="6 7">
    <name type="scientific">Anisodus tanguticus</name>
    <dbReference type="NCBI Taxonomy" id="243964"/>
    <lineage>
        <taxon>Eukaryota</taxon>
        <taxon>Viridiplantae</taxon>
        <taxon>Streptophyta</taxon>
        <taxon>Embryophyta</taxon>
        <taxon>Tracheophyta</taxon>
        <taxon>Spermatophyta</taxon>
        <taxon>Magnoliopsida</taxon>
        <taxon>eudicotyledons</taxon>
        <taxon>Gunneridae</taxon>
        <taxon>Pentapetalae</taxon>
        <taxon>asterids</taxon>
        <taxon>lamiids</taxon>
        <taxon>Solanales</taxon>
        <taxon>Solanaceae</taxon>
        <taxon>Solanoideae</taxon>
        <taxon>Hyoscyameae</taxon>
        <taxon>Anisodus</taxon>
    </lineage>
</organism>
<proteinExistence type="inferred from homology"/>
<dbReference type="Pfam" id="PF14748">
    <property type="entry name" value="P5CR_dimer"/>
    <property type="match status" value="2"/>
</dbReference>
<dbReference type="InterPro" id="IPR036291">
    <property type="entry name" value="NAD(P)-bd_dom_sf"/>
</dbReference>
<protein>
    <recommendedName>
        <fullName evidence="8">Pyrroline-5-carboxylate reductase</fullName>
    </recommendedName>
</protein>
<dbReference type="InterPro" id="IPR000304">
    <property type="entry name" value="Pyrroline-COOH_reductase"/>
</dbReference>
<dbReference type="Proteomes" id="UP001291623">
    <property type="component" value="Unassembled WGS sequence"/>
</dbReference>
<feature type="domain" description="Pyrroline-5-carboxylate reductase dimerisation" evidence="5">
    <location>
        <begin position="281"/>
        <end position="325"/>
    </location>
</feature>
<keyword evidence="3" id="KW-0560">Oxidoreductase</keyword>
<dbReference type="InterPro" id="IPR029036">
    <property type="entry name" value="P5CR_dimer"/>
</dbReference>
<feature type="domain" description="Pyrroline-5-carboxylate reductase catalytic N-terminal" evidence="4">
    <location>
        <begin position="103"/>
        <end position="173"/>
    </location>
</feature>
<dbReference type="HAMAP" id="MF_01925">
    <property type="entry name" value="P5C_reductase"/>
    <property type="match status" value="1"/>
</dbReference>
<evidence type="ECO:0000259" key="5">
    <source>
        <dbReference type="Pfam" id="PF14748"/>
    </source>
</evidence>
<dbReference type="PANTHER" id="PTHR11645">
    <property type="entry name" value="PYRROLINE-5-CARBOXYLATE REDUCTASE"/>
    <property type="match status" value="1"/>
</dbReference>
<dbReference type="SUPFAM" id="SSF51735">
    <property type="entry name" value="NAD(P)-binding Rossmann-fold domains"/>
    <property type="match status" value="1"/>
</dbReference>
<name>A0AAE1VQF1_9SOLA</name>
<dbReference type="Gene3D" id="1.10.3730.10">
    <property type="entry name" value="ProC C-terminal domain-like"/>
    <property type="match status" value="2"/>
</dbReference>
<dbReference type="InterPro" id="IPR028939">
    <property type="entry name" value="P5C_Rdtase_cat_N"/>
</dbReference>
<evidence type="ECO:0000313" key="6">
    <source>
        <dbReference type="EMBL" id="KAK4368290.1"/>
    </source>
</evidence>
<gene>
    <name evidence="6" type="ORF">RND71_012082</name>
</gene>
<evidence type="ECO:0000256" key="3">
    <source>
        <dbReference type="ARBA" id="ARBA00023002"/>
    </source>
</evidence>
<evidence type="ECO:0000256" key="2">
    <source>
        <dbReference type="ARBA" id="ARBA00022857"/>
    </source>
</evidence>
<dbReference type="GO" id="GO:0055129">
    <property type="term" value="P:L-proline biosynthetic process"/>
    <property type="evidence" value="ECO:0007669"/>
    <property type="project" value="TreeGrafter"/>
</dbReference>
<comment type="caution">
    <text evidence="6">The sequence shown here is derived from an EMBL/GenBank/DDBJ whole genome shotgun (WGS) entry which is preliminary data.</text>
</comment>
<evidence type="ECO:0000256" key="1">
    <source>
        <dbReference type="ARBA" id="ARBA00005525"/>
    </source>
</evidence>
<dbReference type="InterPro" id="IPR008927">
    <property type="entry name" value="6-PGluconate_DH-like_C_sf"/>
</dbReference>
<dbReference type="EMBL" id="JAVYJV010000006">
    <property type="protein sequence ID" value="KAK4368290.1"/>
    <property type="molecule type" value="Genomic_DNA"/>
</dbReference>
<keyword evidence="7" id="KW-1185">Reference proteome</keyword>
<dbReference type="PANTHER" id="PTHR11645:SF0">
    <property type="entry name" value="PYRROLINE-5-CARBOXYLATE REDUCTASE 3"/>
    <property type="match status" value="1"/>
</dbReference>
<dbReference type="GO" id="GO:0004735">
    <property type="term" value="F:pyrroline-5-carboxylate reductase activity"/>
    <property type="evidence" value="ECO:0007669"/>
    <property type="project" value="InterPro"/>
</dbReference>
<comment type="similarity">
    <text evidence="1">Belongs to the pyrroline-5-carboxylate reductase family.</text>
</comment>
<feature type="domain" description="Pyrroline-5-carboxylate reductase dimerisation" evidence="5">
    <location>
        <begin position="361"/>
        <end position="420"/>
    </location>
</feature>
<dbReference type="SUPFAM" id="SSF48179">
    <property type="entry name" value="6-phosphogluconate dehydrogenase C-terminal domain-like"/>
    <property type="match status" value="2"/>
</dbReference>
<keyword evidence="2" id="KW-0521">NADP</keyword>
<dbReference type="Pfam" id="PF03807">
    <property type="entry name" value="F420_oxidored"/>
    <property type="match status" value="1"/>
</dbReference>
<dbReference type="AlphaFoldDB" id="A0AAE1VQF1"/>
<sequence length="423" mass="44770">MCSFVASSINGAVMRCNFDSEFAKSNLNGQAGVEQCYGLPSSSRVACVLALYSLPCLLLISESFSLISNSGVQLDHLMSIVVDLGNLFCIPDFPNGECLSDSKVGFIGAGKMAESIAKGVVKSRILPASRIRTAHTGSARPTAFESIGVKIFDTNNQVVEDSDVIIFSVKPQVGQGRFIRVMPNTPSAVGEAATVFTLGEKATTEDGELISQLFGAIGKVWKADKKLFDAVTGLRHVPSMFLKLDLLSLNLMSMSAPVTSCLLSPLGDRSSSELLLHKQADGSGPAYVFLAIEALADGGAAAGLPRELALGLASQTRYSRLEFVDNPELQLGDMDQANCKTKDELADLFTKSIPKSSREFAVLGAASMVTDMAKHLGQLKGDVASPGGTIIAGIHKLEKSGFRGILMNAVVAAAKRSRELSQN</sequence>
<evidence type="ECO:0008006" key="8">
    <source>
        <dbReference type="Google" id="ProtNLM"/>
    </source>
</evidence>
<evidence type="ECO:0000259" key="4">
    <source>
        <dbReference type="Pfam" id="PF03807"/>
    </source>
</evidence>
<dbReference type="Gene3D" id="3.40.50.720">
    <property type="entry name" value="NAD(P)-binding Rossmann-like Domain"/>
    <property type="match status" value="2"/>
</dbReference>
<accession>A0AAE1VQF1</accession>
<reference evidence="6" key="1">
    <citation type="submission" date="2023-12" db="EMBL/GenBank/DDBJ databases">
        <title>Genome assembly of Anisodus tanguticus.</title>
        <authorList>
            <person name="Wang Y.-J."/>
        </authorList>
    </citation>
    <scope>NUCLEOTIDE SEQUENCE</scope>
    <source>
        <strain evidence="6">KB-2021</strain>
        <tissue evidence="6">Leaf</tissue>
    </source>
</reference>